<reference evidence="1 2" key="1">
    <citation type="submission" date="2019-03" db="EMBL/GenBank/DDBJ databases">
        <title>Sequencing the genomes of 1000 actinobacteria strains.</title>
        <authorList>
            <person name="Klenk H.-P."/>
        </authorList>
    </citation>
    <scope>NUCLEOTIDE SEQUENCE [LARGE SCALE GENOMIC DNA]</scope>
    <source>
        <strain evidence="1 2">DSM 18936</strain>
    </source>
</reference>
<dbReference type="EMBL" id="SOAU01000001">
    <property type="protein sequence ID" value="TDT15356.1"/>
    <property type="molecule type" value="Genomic_DNA"/>
</dbReference>
<evidence type="ECO:0000313" key="1">
    <source>
        <dbReference type="EMBL" id="TDT15356.1"/>
    </source>
</evidence>
<gene>
    <name evidence="1" type="ORF">BDK89_0926</name>
</gene>
<dbReference type="InterPro" id="IPR036563">
    <property type="entry name" value="MoaE_sf"/>
</dbReference>
<keyword evidence="2" id="KW-1185">Reference proteome</keyword>
<dbReference type="OrthoDB" id="9794429at2"/>
<comment type="caution">
    <text evidence="1">The sequence shown here is derived from an EMBL/GenBank/DDBJ whole genome shotgun (WGS) entry which is preliminary data.</text>
</comment>
<dbReference type="SUPFAM" id="SSF54690">
    <property type="entry name" value="Molybdopterin synthase subunit MoaE"/>
    <property type="match status" value="1"/>
</dbReference>
<evidence type="ECO:0000313" key="2">
    <source>
        <dbReference type="Proteomes" id="UP000294558"/>
    </source>
</evidence>
<dbReference type="InterPro" id="IPR003448">
    <property type="entry name" value="Mopterin_biosynth_MoaE"/>
</dbReference>
<sequence length="170" mass="18483">MLPPDSGDEWLGLTDAALPIGAIYDWCVRPDCGAVVLFSGTVRDHAADADGVERQDVQYLEYEAYDEMVVPKLAEIAAETRARWPEVGRIAMIHRVGRLELGESSVVCAVSAPHRPQSFEAARFTIDALKVAVPVWKREVWPDGSDWGTNAADLVDVADVSVSASSEVDT</sequence>
<dbReference type="Pfam" id="PF02391">
    <property type="entry name" value="MoaE"/>
    <property type="match status" value="1"/>
</dbReference>
<dbReference type="RefSeq" id="WP_133867814.1">
    <property type="nucleotide sequence ID" value="NZ_JAVJPS010000043.1"/>
</dbReference>
<dbReference type="GO" id="GO:0006777">
    <property type="term" value="P:Mo-molybdopterin cofactor biosynthetic process"/>
    <property type="evidence" value="ECO:0007669"/>
    <property type="project" value="InterPro"/>
</dbReference>
<protein>
    <submittedName>
        <fullName evidence="1">Molybdopterin synthase catalytic subunit</fullName>
    </submittedName>
</protein>
<proteinExistence type="predicted"/>
<accession>A0A4R7HYP2</accession>
<dbReference type="PANTHER" id="PTHR23404">
    <property type="entry name" value="MOLYBDOPTERIN SYNTHASE RELATED"/>
    <property type="match status" value="1"/>
</dbReference>
<dbReference type="CDD" id="cd00756">
    <property type="entry name" value="MoaE"/>
    <property type="match status" value="1"/>
</dbReference>
<organism evidence="1 2">
    <name type="scientific">Ilumatobacter fluminis</name>
    <dbReference type="NCBI Taxonomy" id="467091"/>
    <lineage>
        <taxon>Bacteria</taxon>
        <taxon>Bacillati</taxon>
        <taxon>Actinomycetota</taxon>
        <taxon>Acidimicrobiia</taxon>
        <taxon>Acidimicrobiales</taxon>
        <taxon>Ilumatobacteraceae</taxon>
        <taxon>Ilumatobacter</taxon>
    </lineage>
</organism>
<dbReference type="AlphaFoldDB" id="A0A4R7HYP2"/>
<dbReference type="Proteomes" id="UP000294558">
    <property type="component" value="Unassembled WGS sequence"/>
</dbReference>
<name>A0A4R7HYP2_9ACTN</name>
<dbReference type="Gene3D" id="3.90.1170.40">
    <property type="entry name" value="Molybdopterin biosynthesis MoaE subunit"/>
    <property type="match status" value="1"/>
</dbReference>